<dbReference type="Pfam" id="PF01370">
    <property type="entry name" value="Epimerase"/>
    <property type="match status" value="1"/>
</dbReference>
<dbReference type="OrthoDB" id="9803010at2"/>
<dbReference type="InterPro" id="IPR036291">
    <property type="entry name" value="NAD(P)-bd_dom_sf"/>
</dbReference>
<evidence type="ECO:0000313" key="4">
    <source>
        <dbReference type="Proteomes" id="UP000291130"/>
    </source>
</evidence>
<dbReference type="InterPro" id="IPR001509">
    <property type="entry name" value="Epimerase_deHydtase"/>
</dbReference>
<sequence length="356" mass="39793">MKILVTGAAGFIGAHCSLRLLREGHQVIGLDNFNSYYDPALKEARVRWIEAEGGPLTLYRLDLNDAAGMAELFASEQPEVVIHLAAQAGVRYSLENPRAYIDSNLSGFLNILEGCRRHPVQHLLYASSSSVYGANQHTPYRVEDAVDHPLSLYAATKKANEAMAHSYSHLFGIPASGLRFFTVYGPWGRPDMSPIQFARAIAEGRPIQLFNYGQHQRDFTYIDDIVESLVRLIPLAPKANSEWDRAHPDAASSHAPWRLFNIGGQRPVELTDYVALLEKHLQRKAQIELLPLQPGDVLATCADASALEQVTGFTPQVSLDEGLRRFIAWFHQYYPQLDRDAVRVNGHMPAPQRRTV</sequence>
<keyword evidence="1" id="KW-0520">NAD</keyword>
<name>A0A411MJG1_9PSED</name>
<reference evidence="3 4" key="1">
    <citation type="submission" date="2019-02" db="EMBL/GenBank/DDBJ databases">
        <title>Complete genome sequence of Pseudomonas sp. SNU WT1 isolated from rainbow trout.</title>
        <authorList>
            <person name="Oh W.T."/>
            <person name="Park S.C."/>
        </authorList>
    </citation>
    <scope>NUCLEOTIDE SEQUENCE [LARGE SCALE GENOMIC DNA]</scope>
    <source>
        <strain evidence="3 4">SNU WT1</strain>
    </source>
</reference>
<dbReference type="CDD" id="cd05253">
    <property type="entry name" value="UDP_GE_SDE_e"/>
    <property type="match status" value="1"/>
</dbReference>
<accession>A0A411MJG1</accession>
<dbReference type="AlphaFoldDB" id="A0A411MJG1"/>
<keyword evidence="4" id="KW-1185">Reference proteome</keyword>
<organism evidence="3 4">
    <name type="scientific">Pseudomonas tructae</name>
    <dbReference type="NCBI Taxonomy" id="2518644"/>
    <lineage>
        <taxon>Bacteria</taxon>
        <taxon>Pseudomonadati</taxon>
        <taxon>Pseudomonadota</taxon>
        <taxon>Gammaproteobacteria</taxon>
        <taxon>Pseudomonadales</taxon>
        <taxon>Pseudomonadaceae</taxon>
        <taxon>Pseudomonas</taxon>
    </lineage>
</organism>
<evidence type="ECO:0000256" key="1">
    <source>
        <dbReference type="ARBA" id="ARBA00023027"/>
    </source>
</evidence>
<dbReference type="EMBL" id="CP035952">
    <property type="protein sequence ID" value="QBF26925.1"/>
    <property type="molecule type" value="Genomic_DNA"/>
</dbReference>
<protein>
    <submittedName>
        <fullName evidence="3">NAD-dependent epimerase</fullName>
    </submittedName>
</protein>
<dbReference type="Gene3D" id="3.40.50.720">
    <property type="entry name" value="NAD(P)-binding Rossmann-like Domain"/>
    <property type="match status" value="1"/>
</dbReference>
<proteinExistence type="predicted"/>
<evidence type="ECO:0000313" key="3">
    <source>
        <dbReference type="EMBL" id="QBF26925.1"/>
    </source>
</evidence>
<dbReference type="Proteomes" id="UP000291130">
    <property type="component" value="Chromosome"/>
</dbReference>
<dbReference type="PANTHER" id="PTHR43574">
    <property type="entry name" value="EPIMERASE-RELATED"/>
    <property type="match status" value="1"/>
</dbReference>
<dbReference type="SUPFAM" id="SSF51735">
    <property type="entry name" value="NAD(P)-binding Rossmann-fold domains"/>
    <property type="match status" value="1"/>
</dbReference>
<gene>
    <name evidence="3" type="ORF">EXN22_14965</name>
</gene>
<feature type="domain" description="NAD-dependent epimerase/dehydratase" evidence="2">
    <location>
        <begin position="3"/>
        <end position="233"/>
    </location>
</feature>
<dbReference type="PRINTS" id="PR01713">
    <property type="entry name" value="NUCEPIMERASE"/>
</dbReference>
<evidence type="ECO:0000259" key="2">
    <source>
        <dbReference type="Pfam" id="PF01370"/>
    </source>
</evidence>
<dbReference type="KEGG" id="ptk:EXN22_14965"/>
<dbReference type="RefSeq" id="WP_130264790.1">
    <property type="nucleotide sequence ID" value="NZ_CP035952.1"/>
</dbReference>